<dbReference type="EMBL" id="CP111015">
    <property type="protein sequence ID" value="WAR03688.1"/>
    <property type="molecule type" value="Genomic_DNA"/>
</dbReference>
<gene>
    <name evidence="2" type="ORF">MAR_010246</name>
</gene>
<keyword evidence="3" id="KW-1185">Reference proteome</keyword>
<evidence type="ECO:0008006" key="4">
    <source>
        <dbReference type="Google" id="ProtNLM"/>
    </source>
</evidence>
<dbReference type="Proteomes" id="UP001164746">
    <property type="component" value="Chromosome 4"/>
</dbReference>
<evidence type="ECO:0000313" key="2">
    <source>
        <dbReference type="EMBL" id="WAR03688.1"/>
    </source>
</evidence>
<sequence>MTTLRFKSTMCITHFYTVCLFLLLLLAGLEVTKVLLVACFYDLVVKQRRPSITPGKRLSTTTNQRTDIADGQI</sequence>
<organism evidence="2 3">
    <name type="scientific">Mya arenaria</name>
    <name type="common">Soft-shell clam</name>
    <dbReference type="NCBI Taxonomy" id="6604"/>
    <lineage>
        <taxon>Eukaryota</taxon>
        <taxon>Metazoa</taxon>
        <taxon>Spiralia</taxon>
        <taxon>Lophotrochozoa</taxon>
        <taxon>Mollusca</taxon>
        <taxon>Bivalvia</taxon>
        <taxon>Autobranchia</taxon>
        <taxon>Heteroconchia</taxon>
        <taxon>Euheterodonta</taxon>
        <taxon>Imparidentia</taxon>
        <taxon>Neoheterodontei</taxon>
        <taxon>Myida</taxon>
        <taxon>Myoidea</taxon>
        <taxon>Myidae</taxon>
        <taxon>Mya</taxon>
    </lineage>
</organism>
<evidence type="ECO:0000256" key="1">
    <source>
        <dbReference type="SAM" id="MobiDB-lite"/>
    </source>
</evidence>
<evidence type="ECO:0000313" key="3">
    <source>
        <dbReference type="Proteomes" id="UP001164746"/>
    </source>
</evidence>
<feature type="region of interest" description="Disordered" evidence="1">
    <location>
        <begin position="53"/>
        <end position="73"/>
    </location>
</feature>
<accession>A0ABY7E101</accession>
<name>A0ABY7E101_MYAAR</name>
<protein>
    <recommendedName>
        <fullName evidence="4">Secreted protein</fullName>
    </recommendedName>
</protein>
<reference evidence="2" key="1">
    <citation type="submission" date="2022-11" db="EMBL/GenBank/DDBJ databases">
        <title>Centuries of genome instability and evolution in soft-shell clam transmissible cancer (bioRxiv).</title>
        <authorList>
            <person name="Hart S.F.M."/>
            <person name="Yonemitsu M.A."/>
            <person name="Giersch R.M."/>
            <person name="Beal B.F."/>
            <person name="Arriagada G."/>
            <person name="Davis B.W."/>
            <person name="Ostrander E.A."/>
            <person name="Goff S.P."/>
            <person name="Metzger M.J."/>
        </authorList>
    </citation>
    <scope>NUCLEOTIDE SEQUENCE</scope>
    <source>
        <strain evidence="2">MELC-2E11</strain>
        <tissue evidence="2">Siphon/mantle</tissue>
    </source>
</reference>
<proteinExistence type="predicted"/>